<proteinExistence type="predicted"/>
<dbReference type="OrthoDB" id="5425547at2759"/>
<dbReference type="PANTHER" id="PTHR42091:SF1">
    <property type="entry name" value="CONSERVED GLYCINE-RICH PROTEIN (AFU_ORTHOLOGUE AFUA_7G02440)"/>
    <property type="match status" value="1"/>
</dbReference>
<dbReference type="Pfam" id="PF24866">
    <property type="entry name" value="DUF7732"/>
    <property type="match status" value="1"/>
</dbReference>
<evidence type="ECO:0000259" key="3">
    <source>
        <dbReference type="Pfam" id="PF24866"/>
    </source>
</evidence>
<feature type="compositionally biased region" description="Low complexity" evidence="1">
    <location>
        <begin position="60"/>
        <end position="77"/>
    </location>
</feature>
<evidence type="ECO:0000313" key="4">
    <source>
        <dbReference type="EMBL" id="KOS21580.1"/>
    </source>
</evidence>
<keyword evidence="2" id="KW-0732">Signal</keyword>
<organism evidence="4 5">
    <name type="scientific">Escovopsis weberi</name>
    <dbReference type="NCBI Taxonomy" id="150374"/>
    <lineage>
        <taxon>Eukaryota</taxon>
        <taxon>Fungi</taxon>
        <taxon>Dikarya</taxon>
        <taxon>Ascomycota</taxon>
        <taxon>Pezizomycotina</taxon>
        <taxon>Sordariomycetes</taxon>
        <taxon>Hypocreomycetidae</taxon>
        <taxon>Hypocreales</taxon>
        <taxon>Hypocreaceae</taxon>
        <taxon>Escovopsis</taxon>
    </lineage>
</organism>
<sequence length="263" mass="26572">MRFELFLLASSIFTAAAASAIDGPDGAVANVDDVLPQAEEQGLFKRKGGGGGSRGGGHSGTTASGGSPMAGRPNGAGNPPPKAMEGGITHSGSGPRPMYGGGRYYGGGGVTPFASGQRSPLGSIVPIAFLGAAIAFWPGTWPHGGANIYPYHDPYTFHNDTLTVNQTSNVLCACALQAECSCDDNTDPAYFDGLIGNGSYAALNKSVIDVALVNGSSTLLLNGTLPNGTTAKDPNSAAGVRSMLEVLGHWPVCVAVLASVFLA</sequence>
<dbReference type="PANTHER" id="PTHR42091">
    <property type="entry name" value="CONSERVED GLYCINE-RICH PROTEIN (AFU_ORTHOLOGUE AFUA_7G02440)"/>
    <property type="match status" value="1"/>
</dbReference>
<feature type="region of interest" description="Disordered" evidence="1">
    <location>
        <begin position="43"/>
        <end position="93"/>
    </location>
</feature>
<dbReference type="Proteomes" id="UP000053831">
    <property type="component" value="Unassembled WGS sequence"/>
</dbReference>
<dbReference type="STRING" id="150374.A0A0M8N7H7"/>
<feature type="signal peptide" evidence="2">
    <location>
        <begin position="1"/>
        <end position="18"/>
    </location>
</feature>
<accession>A0A0M8N7H7</accession>
<comment type="caution">
    <text evidence="4">The sequence shown here is derived from an EMBL/GenBank/DDBJ whole genome shotgun (WGS) entry which is preliminary data.</text>
</comment>
<feature type="domain" description="DUF7732" evidence="3">
    <location>
        <begin position="104"/>
        <end position="229"/>
    </location>
</feature>
<evidence type="ECO:0000313" key="5">
    <source>
        <dbReference type="Proteomes" id="UP000053831"/>
    </source>
</evidence>
<dbReference type="EMBL" id="LGSR01000008">
    <property type="protein sequence ID" value="KOS21580.1"/>
    <property type="molecule type" value="Genomic_DNA"/>
</dbReference>
<reference evidence="4 5" key="1">
    <citation type="submission" date="2015-07" db="EMBL/GenBank/DDBJ databases">
        <title>The genome of the fungus Escovopsis weberi, a specialized disease agent of ant agriculture.</title>
        <authorList>
            <person name="de Man T.J."/>
            <person name="Stajich J.E."/>
            <person name="Kubicek C.P."/>
            <person name="Chenthamara K."/>
            <person name="Atanasova L."/>
            <person name="Druzhinina I.S."/>
            <person name="Birnbaum S."/>
            <person name="Barribeau S.M."/>
            <person name="Teiling C."/>
            <person name="Suen G."/>
            <person name="Currie C."/>
            <person name="Gerardo N.M."/>
        </authorList>
    </citation>
    <scope>NUCLEOTIDE SEQUENCE [LARGE SCALE GENOMIC DNA]</scope>
</reference>
<evidence type="ECO:0000256" key="2">
    <source>
        <dbReference type="SAM" id="SignalP"/>
    </source>
</evidence>
<dbReference type="InterPro" id="IPR056634">
    <property type="entry name" value="DUF7732"/>
</dbReference>
<name>A0A0M8N7H7_ESCWE</name>
<feature type="compositionally biased region" description="Gly residues" evidence="1">
    <location>
        <begin position="49"/>
        <end position="59"/>
    </location>
</feature>
<gene>
    <name evidence="4" type="ORF">ESCO_005084</name>
</gene>
<feature type="chain" id="PRO_5005818934" description="DUF7732 domain-containing protein" evidence="2">
    <location>
        <begin position="19"/>
        <end position="263"/>
    </location>
</feature>
<protein>
    <recommendedName>
        <fullName evidence="3">DUF7732 domain-containing protein</fullName>
    </recommendedName>
</protein>
<evidence type="ECO:0000256" key="1">
    <source>
        <dbReference type="SAM" id="MobiDB-lite"/>
    </source>
</evidence>
<keyword evidence="5" id="KW-1185">Reference proteome</keyword>
<dbReference type="AlphaFoldDB" id="A0A0M8N7H7"/>